<dbReference type="AlphaFoldDB" id="A0A3N1P4Z4"/>
<protein>
    <submittedName>
        <fullName evidence="8">Putative flippase GtrA</fullName>
    </submittedName>
</protein>
<feature type="transmembrane region" description="Helical" evidence="6">
    <location>
        <begin position="9"/>
        <end position="27"/>
    </location>
</feature>
<evidence type="ECO:0000256" key="4">
    <source>
        <dbReference type="ARBA" id="ARBA00022989"/>
    </source>
</evidence>
<proteinExistence type="inferred from homology"/>
<reference evidence="8 9" key="1">
    <citation type="submission" date="2018-11" db="EMBL/GenBank/DDBJ databases">
        <title>Genomic Encyclopedia of Type Strains, Phase IV (KMG-IV): sequencing the most valuable type-strain genomes for metagenomic binning, comparative biology and taxonomic classification.</title>
        <authorList>
            <person name="Goeker M."/>
        </authorList>
    </citation>
    <scope>NUCLEOTIDE SEQUENCE [LARGE SCALE GENOMIC DNA]</scope>
    <source>
        <strain evidence="8 9">DSM 16974</strain>
    </source>
</reference>
<organism evidence="8 9">
    <name type="scientific">Marinimicrobium koreense</name>
    <dbReference type="NCBI Taxonomy" id="306545"/>
    <lineage>
        <taxon>Bacteria</taxon>
        <taxon>Pseudomonadati</taxon>
        <taxon>Pseudomonadota</taxon>
        <taxon>Gammaproteobacteria</taxon>
        <taxon>Cellvibrionales</taxon>
        <taxon>Cellvibrionaceae</taxon>
        <taxon>Marinimicrobium</taxon>
    </lineage>
</organism>
<evidence type="ECO:0000256" key="6">
    <source>
        <dbReference type="SAM" id="Phobius"/>
    </source>
</evidence>
<keyword evidence="9" id="KW-1185">Reference proteome</keyword>
<dbReference type="GO" id="GO:0005886">
    <property type="term" value="C:plasma membrane"/>
    <property type="evidence" value="ECO:0007669"/>
    <property type="project" value="TreeGrafter"/>
</dbReference>
<name>A0A3N1P4Z4_9GAMM</name>
<evidence type="ECO:0000259" key="7">
    <source>
        <dbReference type="Pfam" id="PF04138"/>
    </source>
</evidence>
<accession>A0A3N1P4Z4</accession>
<dbReference type="EMBL" id="RJUK01000001">
    <property type="protein sequence ID" value="ROQ19906.1"/>
    <property type="molecule type" value="Genomic_DNA"/>
</dbReference>
<evidence type="ECO:0000256" key="1">
    <source>
        <dbReference type="ARBA" id="ARBA00004141"/>
    </source>
</evidence>
<comment type="subcellular location">
    <subcellularLocation>
        <location evidence="1">Membrane</location>
        <topology evidence="1">Multi-pass membrane protein</topology>
    </subcellularLocation>
</comment>
<dbReference type="InterPro" id="IPR051401">
    <property type="entry name" value="GtrA_CellWall_Glycosyl"/>
</dbReference>
<gene>
    <name evidence="8" type="ORF">EDC38_0497</name>
</gene>
<keyword evidence="3 6" id="KW-0812">Transmembrane</keyword>
<evidence type="ECO:0000256" key="5">
    <source>
        <dbReference type="ARBA" id="ARBA00023136"/>
    </source>
</evidence>
<dbReference type="GO" id="GO:0000271">
    <property type="term" value="P:polysaccharide biosynthetic process"/>
    <property type="evidence" value="ECO:0007669"/>
    <property type="project" value="InterPro"/>
</dbReference>
<dbReference type="RefSeq" id="WP_123637180.1">
    <property type="nucleotide sequence ID" value="NZ_RJUK01000001.1"/>
</dbReference>
<evidence type="ECO:0000256" key="3">
    <source>
        <dbReference type="ARBA" id="ARBA00022692"/>
    </source>
</evidence>
<dbReference type="PANTHER" id="PTHR38459:SF1">
    <property type="entry name" value="PROPHAGE BACTOPRENOL-LINKED GLUCOSE TRANSLOCASE HOMOLOG"/>
    <property type="match status" value="1"/>
</dbReference>
<dbReference type="Pfam" id="PF04138">
    <property type="entry name" value="GtrA_DPMS_TM"/>
    <property type="match status" value="1"/>
</dbReference>
<sequence>MTIRLLRQLVCFGIVGVAATLTHYLMALGSHEGLGLNLYAANLLGYVTAMAVSFYGHGWLTFRVALTRATLQRFVIASVSTFLSSEILLWALETGTSLPHRITLSIVVISVPVVSFILNKFWVYRPGSAASRSD</sequence>
<keyword evidence="5 6" id="KW-0472">Membrane</keyword>
<evidence type="ECO:0000256" key="2">
    <source>
        <dbReference type="ARBA" id="ARBA00009399"/>
    </source>
</evidence>
<dbReference type="PANTHER" id="PTHR38459">
    <property type="entry name" value="PROPHAGE BACTOPRENOL-LINKED GLUCOSE TRANSLOCASE HOMOLOG"/>
    <property type="match status" value="1"/>
</dbReference>
<feature type="transmembrane region" description="Helical" evidence="6">
    <location>
        <begin position="74"/>
        <end position="92"/>
    </location>
</feature>
<comment type="caution">
    <text evidence="8">The sequence shown here is derived from an EMBL/GenBank/DDBJ whole genome shotgun (WGS) entry which is preliminary data.</text>
</comment>
<dbReference type="Proteomes" id="UP000273643">
    <property type="component" value="Unassembled WGS sequence"/>
</dbReference>
<dbReference type="InterPro" id="IPR007267">
    <property type="entry name" value="GtrA_DPMS_TM"/>
</dbReference>
<feature type="domain" description="GtrA/DPMS transmembrane" evidence="7">
    <location>
        <begin position="12"/>
        <end position="123"/>
    </location>
</feature>
<evidence type="ECO:0000313" key="9">
    <source>
        <dbReference type="Proteomes" id="UP000273643"/>
    </source>
</evidence>
<evidence type="ECO:0000313" key="8">
    <source>
        <dbReference type="EMBL" id="ROQ19906.1"/>
    </source>
</evidence>
<keyword evidence="4 6" id="KW-1133">Transmembrane helix</keyword>
<dbReference type="OrthoDB" id="6197800at2"/>
<comment type="similarity">
    <text evidence="2">Belongs to the GtrA family.</text>
</comment>
<feature type="transmembrane region" description="Helical" evidence="6">
    <location>
        <begin position="39"/>
        <end position="62"/>
    </location>
</feature>
<feature type="transmembrane region" description="Helical" evidence="6">
    <location>
        <begin position="104"/>
        <end position="123"/>
    </location>
</feature>